<name>A0A1X1TUR0_MYCFL</name>
<evidence type="ECO:0000313" key="2">
    <source>
        <dbReference type="EMBL" id="ORV48108.1"/>
    </source>
</evidence>
<comment type="caution">
    <text evidence="2">The sequence shown here is derived from an EMBL/GenBank/DDBJ whole genome shotgun (WGS) entry which is preliminary data.</text>
</comment>
<evidence type="ECO:0000256" key="1">
    <source>
        <dbReference type="SAM" id="MobiDB-lite"/>
    </source>
</evidence>
<evidence type="ECO:0000313" key="3">
    <source>
        <dbReference type="Proteomes" id="UP000193010"/>
    </source>
</evidence>
<protein>
    <submittedName>
        <fullName evidence="2">Uncharacterized protein</fullName>
    </submittedName>
</protein>
<sequence length="138" mass="13717">MAGDHVDHHPPPTRLRFAGTGGGGAVRLSAPACQAACLGQRGHGIGAALLGRARVGGTHLPGKLGEPAIKGRRGRGPDGAIDVGHPVVQRADRDVAIILGGLASLPGGIGINAAHRGIDGIDDPLSRPAVPVADARGQ</sequence>
<organism evidence="2 3">
    <name type="scientific">Mycobacterium florentinum</name>
    <dbReference type="NCBI Taxonomy" id="292462"/>
    <lineage>
        <taxon>Bacteria</taxon>
        <taxon>Bacillati</taxon>
        <taxon>Actinomycetota</taxon>
        <taxon>Actinomycetes</taxon>
        <taxon>Mycobacteriales</taxon>
        <taxon>Mycobacteriaceae</taxon>
        <taxon>Mycobacterium</taxon>
        <taxon>Mycobacterium simiae complex</taxon>
    </lineage>
</organism>
<accession>A0A1X1TUR0</accession>
<proteinExistence type="predicted"/>
<gene>
    <name evidence="2" type="ORF">AWC05_06080</name>
</gene>
<feature type="region of interest" description="Disordered" evidence="1">
    <location>
        <begin position="61"/>
        <end position="84"/>
    </location>
</feature>
<dbReference type="AlphaFoldDB" id="A0A1X1TUR0"/>
<keyword evidence="3" id="KW-1185">Reference proteome</keyword>
<feature type="region of interest" description="Disordered" evidence="1">
    <location>
        <begin position="1"/>
        <end position="21"/>
    </location>
</feature>
<feature type="compositionally biased region" description="Basic and acidic residues" evidence="1">
    <location>
        <begin position="1"/>
        <end position="10"/>
    </location>
</feature>
<dbReference type="EMBL" id="LQOV01000034">
    <property type="protein sequence ID" value="ORV48108.1"/>
    <property type="molecule type" value="Genomic_DNA"/>
</dbReference>
<dbReference type="Proteomes" id="UP000193010">
    <property type="component" value="Unassembled WGS sequence"/>
</dbReference>
<reference evidence="2 3" key="1">
    <citation type="submission" date="2016-01" db="EMBL/GenBank/DDBJ databases">
        <title>The new phylogeny of the genus Mycobacterium.</title>
        <authorList>
            <person name="Tarcisio F."/>
            <person name="Conor M."/>
            <person name="Antonella G."/>
            <person name="Elisabetta G."/>
            <person name="Giulia F.S."/>
            <person name="Sara T."/>
            <person name="Anna F."/>
            <person name="Clotilde B."/>
            <person name="Roberto B."/>
            <person name="Veronica D.S."/>
            <person name="Fabio R."/>
            <person name="Monica P."/>
            <person name="Olivier J."/>
            <person name="Enrico T."/>
            <person name="Nicola S."/>
        </authorList>
    </citation>
    <scope>NUCLEOTIDE SEQUENCE [LARGE SCALE GENOMIC DNA]</scope>
    <source>
        <strain evidence="2 3">DSM 44852</strain>
    </source>
</reference>